<comment type="caution">
    <text evidence="2">The sequence shown here is derived from an EMBL/GenBank/DDBJ whole genome shotgun (WGS) entry which is preliminary data.</text>
</comment>
<evidence type="ECO:0000313" key="2">
    <source>
        <dbReference type="EMBL" id="KAJ0223863.1"/>
    </source>
</evidence>
<dbReference type="EMBL" id="NBSK02000002">
    <property type="protein sequence ID" value="KAJ0223863.1"/>
    <property type="molecule type" value="Genomic_DNA"/>
</dbReference>
<organism evidence="2 3">
    <name type="scientific">Lactuca sativa</name>
    <name type="common">Garden lettuce</name>
    <dbReference type="NCBI Taxonomy" id="4236"/>
    <lineage>
        <taxon>Eukaryota</taxon>
        <taxon>Viridiplantae</taxon>
        <taxon>Streptophyta</taxon>
        <taxon>Embryophyta</taxon>
        <taxon>Tracheophyta</taxon>
        <taxon>Spermatophyta</taxon>
        <taxon>Magnoliopsida</taxon>
        <taxon>eudicotyledons</taxon>
        <taxon>Gunneridae</taxon>
        <taxon>Pentapetalae</taxon>
        <taxon>asterids</taxon>
        <taxon>campanulids</taxon>
        <taxon>Asterales</taxon>
        <taxon>Asteraceae</taxon>
        <taxon>Cichorioideae</taxon>
        <taxon>Cichorieae</taxon>
        <taxon>Lactucinae</taxon>
        <taxon>Lactuca</taxon>
    </lineage>
</organism>
<reference evidence="2 3" key="1">
    <citation type="journal article" date="2017" name="Nat. Commun.">
        <title>Genome assembly with in vitro proximity ligation data and whole-genome triplication in lettuce.</title>
        <authorList>
            <person name="Reyes-Chin-Wo S."/>
            <person name="Wang Z."/>
            <person name="Yang X."/>
            <person name="Kozik A."/>
            <person name="Arikit S."/>
            <person name="Song C."/>
            <person name="Xia L."/>
            <person name="Froenicke L."/>
            <person name="Lavelle D.O."/>
            <person name="Truco M.J."/>
            <person name="Xia R."/>
            <person name="Zhu S."/>
            <person name="Xu C."/>
            <person name="Xu H."/>
            <person name="Xu X."/>
            <person name="Cox K."/>
            <person name="Korf I."/>
            <person name="Meyers B.C."/>
            <person name="Michelmore R.W."/>
        </authorList>
    </citation>
    <scope>NUCLEOTIDE SEQUENCE [LARGE SCALE GENOMIC DNA]</scope>
    <source>
        <strain evidence="3">cv. Salinas</strain>
        <tissue evidence="2">Seedlings</tissue>
    </source>
</reference>
<sequence length="122" mass="14524">MTWVSWKKVMAQKVHGGLRVSNLFVLNRAFIFNGFDVLFLLPLLYRLNLLWLYIVYVCSHPLFRESLFNFTNFKSSHFKVVDLHPLGGYIRSLQESKRLFGYMNLPTIQVLWKFHIVLIFLL</sequence>
<proteinExistence type="predicted"/>
<name>A0A9R1WHK3_LACSA</name>
<keyword evidence="1" id="KW-1133">Transmembrane helix</keyword>
<keyword evidence="3" id="KW-1185">Reference proteome</keyword>
<evidence type="ECO:0000256" key="1">
    <source>
        <dbReference type="SAM" id="Phobius"/>
    </source>
</evidence>
<evidence type="ECO:0000313" key="3">
    <source>
        <dbReference type="Proteomes" id="UP000235145"/>
    </source>
</evidence>
<protein>
    <submittedName>
        <fullName evidence="2">Uncharacterized protein</fullName>
    </submittedName>
</protein>
<feature type="transmembrane region" description="Helical" evidence="1">
    <location>
        <begin position="99"/>
        <end position="121"/>
    </location>
</feature>
<dbReference type="AlphaFoldDB" id="A0A9R1WHK3"/>
<gene>
    <name evidence="2" type="ORF">LSAT_V11C200076820</name>
</gene>
<keyword evidence="1" id="KW-0812">Transmembrane</keyword>
<accession>A0A9R1WHK3</accession>
<dbReference type="Proteomes" id="UP000235145">
    <property type="component" value="Unassembled WGS sequence"/>
</dbReference>
<keyword evidence="1" id="KW-0472">Membrane</keyword>